<organism evidence="2 3">
    <name type="scientific">Cochliobolus carbonum (strain 26-R-13)</name>
    <name type="common">Maize leaf spot fungus</name>
    <name type="synonym">Bipolaris zeicola</name>
    <dbReference type="NCBI Taxonomy" id="930089"/>
    <lineage>
        <taxon>Eukaryota</taxon>
        <taxon>Fungi</taxon>
        <taxon>Dikarya</taxon>
        <taxon>Ascomycota</taxon>
        <taxon>Pezizomycotina</taxon>
        <taxon>Dothideomycetes</taxon>
        <taxon>Pleosporomycetidae</taxon>
        <taxon>Pleosporales</taxon>
        <taxon>Pleosporineae</taxon>
        <taxon>Pleosporaceae</taxon>
        <taxon>Bipolaris</taxon>
    </lineage>
</organism>
<dbReference type="EMBL" id="KI964546">
    <property type="protein sequence ID" value="EUC37984.1"/>
    <property type="molecule type" value="Genomic_DNA"/>
</dbReference>
<dbReference type="AlphaFoldDB" id="W6YRE1"/>
<evidence type="ECO:0000256" key="1">
    <source>
        <dbReference type="SAM" id="MobiDB-lite"/>
    </source>
</evidence>
<proteinExistence type="predicted"/>
<evidence type="ECO:0000313" key="2">
    <source>
        <dbReference type="EMBL" id="EUC37984.1"/>
    </source>
</evidence>
<sequence>MRTVYRNGGGKARASSQPSDRTTHPLSLPVHPSRCLQRRFISAAFASGSQICRNNWSSGRGSRSTRSGASGCVLKARHSSRRQPLTNRTLGTLLCSRIERGRRDWLGGAVPWGGLHCRGPIRASSLRRGRKKGNFSAA</sequence>
<dbReference type="KEGG" id="bze:COCCADRAFT_84314"/>
<keyword evidence="3" id="KW-1185">Reference proteome</keyword>
<accession>W6YRE1</accession>
<protein>
    <submittedName>
        <fullName evidence="2">Uncharacterized protein</fullName>
    </submittedName>
</protein>
<dbReference type="RefSeq" id="XP_007707754.1">
    <property type="nucleotide sequence ID" value="XM_007709564.1"/>
</dbReference>
<feature type="region of interest" description="Disordered" evidence="1">
    <location>
        <begin position="1"/>
        <end position="29"/>
    </location>
</feature>
<name>W6YRE1_COCC2</name>
<reference evidence="2 3" key="1">
    <citation type="journal article" date="2013" name="PLoS Genet.">
        <title>Comparative genome structure, secondary metabolite, and effector coding capacity across Cochliobolus pathogens.</title>
        <authorList>
            <person name="Condon B.J."/>
            <person name="Leng Y."/>
            <person name="Wu D."/>
            <person name="Bushley K.E."/>
            <person name="Ohm R.A."/>
            <person name="Otillar R."/>
            <person name="Martin J."/>
            <person name="Schackwitz W."/>
            <person name="Grimwood J."/>
            <person name="MohdZainudin N."/>
            <person name="Xue C."/>
            <person name="Wang R."/>
            <person name="Manning V.A."/>
            <person name="Dhillon B."/>
            <person name="Tu Z.J."/>
            <person name="Steffenson B.J."/>
            <person name="Salamov A."/>
            <person name="Sun H."/>
            <person name="Lowry S."/>
            <person name="LaButti K."/>
            <person name="Han J."/>
            <person name="Copeland A."/>
            <person name="Lindquist E."/>
            <person name="Barry K."/>
            <person name="Schmutz J."/>
            <person name="Baker S.E."/>
            <person name="Ciuffetti L.M."/>
            <person name="Grigoriev I.V."/>
            <person name="Zhong S."/>
            <person name="Turgeon B.G."/>
        </authorList>
    </citation>
    <scope>NUCLEOTIDE SEQUENCE [LARGE SCALE GENOMIC DNA]</scope>
    <source>
        <strain evidence="2 3">26-R-13</strain>
    </source>
</reference>
<dbReference type="Proteomes" id="UP000053841">
    <property type="component" value="Unassembled WGS sequence"/>
</dbReference>
<evidence type="ECO:0000313" key="3">
    <source>
        <dbReference type="Proteomes" id="UP000053841"/>
    </source>
</evidence>
<dbReference type="GeneID" id="19151742"/>
<dbReference type="HOGENOM" id="CLU_1854906_0_0_1"/>
<gene>
    <name evidence="2" type="ORF">COCCADRAFT_84314</name>
</gene>